<dbReference type="HOGENOM" id="CLU_1954660_0_0_2"/>
<gene>
    <name evidence="2" type="ordered locus">Metfor_0526</name>
</gene>
<dbReference type="eggNOG" id="arCOG01305">
    <property type="taxonomic scope" value="Archaea"/>
</dbReference>
<dbReference type="KEGG" id="mfo:Metfor_0526"/>
<evidence type="ECO:0000313" key="3">
    <source>
        <dbReference type="Proteomes" id="UP000010824"/>
    </source>
</evidence>
<proteinExistence type="predicted"/>
<dbReference type="GO" id="GO:0046872">
    <property type="term" value="F:metal ion binding"/>
    <property type="evidence" value="ECO:0007669"/>
    <property type="project" value="UniProtKB-KW"/>
</dbReference>
<accession>L0HCS7</accession>
<dbReference type="RefSeq" id="WP_015284560.1">
    <property type="nucleotide sequence ID" value="NC_019943.1"/>
</dbReference>
<reference evidence="2 3" key="2">
    <citation type="journal article" date="2014" name="Genome Announc.">
        <title>Complete Genome Sequence of Methanoregula formicica SMSPT, a Mesophilic Hydrogenotrophic Methanogen Isolated from a Methanogenic Upflow Anaerobic Sludge Blanket Reactor.</title>
        <authorList>
            <person name="Yamamoto K."/>
            <person name="Tamaki H."/>
            <person name="Cadillo-Quiroz H."/>
            <person name="Imachi H."/>
            <person name="Kyrpides N."/>
            <person name="Woyke T."/>
            <person name="Goodwin L."/>
            <person name="Zinder S.H."/>
            <person name="Kamagata Y."/>
            <person name="Liu W.T."/>
        </authorList>
    </citation>
    <scope>NUCLEOTIDE SEQUENCE [LARGE SCALE GENOMIC DNA]</scope>
    <source>
        <strain evidence="3">DSM 22288 / NBRC 105244 / SMSP</strain>
    </source>
</reference>
<dbReference type="Proteomes" id="UP000010824">
    <property type="component" value="Chromosome"/>
</dbReference>
<keyword evidence="3" id="KW-1185">Reference proteome</keyword>
<name>L0HCS7_METFS</name>
<dbReference type="EMBL" id="CP003167">
    <property type="protein sequence ID" value="AGB01596.1"/>
    <property type="molecule type" value="Genomic_DNA"/>
</dbReference>
<sequence length="128" mass="14800">MFESLFSRHAEGILKALTLEWSCPKCDGRNFRILSVKDRMAGEYVSRCRYCHTKCRVTFPPPVSAVEGEAEFRELIDEEDFTPEEQLDMIRDFAEIASLMVDNAPPGVIQEKKKALEAKITFAKRRRR</sequence>
<evidence type="ECO:0000256" key="1">
    <source>
        <dbReference type="ARBA" id="ARBA00022723"/>
    </source>
</evidence>
<organism evidence="2 3">
    <name type="scientific">Methanoregula formicica (strain DSM 22288 / NBRC 105244 / SMSP)</name>
    <dbReference type="NCBI Taxonomy" id="593750"/>
    <lineage>
        <taxon>Archaea</taxon>
        <taxon>Methanobacteriati</taxon>
        <taxon>Methanobacteriota</taxon>
        <taxon>Stenosarchaea group</taxon>
        <taxon>Methanomicrobia</taxon>
        <taxon>Methanomicrobiales</taxon>
        <taxon>Methanoregulaceae</taxon>
        <taxon>Methanoregula</taxon>
    </lineage>
</organism>
<reference evidence="3" key="1">
    <citation type="submission" date="2011-12" db="EMBL/GenBank/DDBJ databases">
        <title>Complete sequence of Methanoregula formicicum SMSP.</title>
        <authorList>
            <person name="Lucas S."/>
            <person name="Han J."/>
            <person name="Lapidus A."/>
            <person name="Cheng J.-F."/>
            <person name="Goodwin L."/>
            <person name="Pitluck S."/>
            <person name="Peters L."/>
            <person name="Ovchinnikova G."/>
            <person name="Teshima H."/>
            <person name="Detter J.C."/>
            <person name="Han C."/>
            <person name="Tapia R."/>
            <person name="Land M."/>
            <person name="Hauser L."/>
            <person name="Kyrpides N."/>
            <person name="Ivanova N."/>
            <person name="Pagani I."/>
            <person name="Imachi H."/>
            <person name="Tamaki H."/>
            <person name="Sekiguchi Y."/>
            <person name="Kamagata Y."/>
            <person name="Cadillo-Quiroz H."/>
            <person name="Zinder S."/>
            <person name="Liu W.-T."/>
            <person name="Woyke T."/>
        </authorList>
    </citation>
    <scope>NUCLEOTIDE SEQUENCE [LARGE SCALE GENOMIC DNA]</scope>
    <source>
        <strain evidence="3">DSM 22288 / NBRC 105244 / SMSP</strain>
    </source>
</reference>
<dbReference type="InterPro" id="IPR018527">
    <property type="entry name" value="Rubredoxin_Fe_BS"/>
</dbReference>
<dbReference type="AlphaFoldDB" id="L0HCS7"/>
<dbReference type="GeneID" id="14309199"/>
<dbReference type="PROSITE" id="PS00202">
    <property type="entry name" value="RUBREDOXIN"/>
    <property type="match status" value="1"/>
</dbReference>
<dbReference type="InParanoid" id="L0HCS7"/>
<keyword evidence="1" id="KW-0479">Metal-binding</keyword>
<protein>
    <submittedName>
        <fullName evidence="2">Uncharacterized protein</fullName>
    </submittedName>
</protein>
<evidence type="ECO:0000313" key="2">
    <source>
        <dbReference type="EMBL" id="AGB01596.1"/>
    </source>
</evidence>